<sequence>MAIHIIQDGKTRLICGLFWQSLSRPRDLRAEALTLAKKINFDLMVLRRDQATAQAGYANSKEGGQSGMISLAAAAARTIATEGAYYDGRQQPAQNWLGAFQLADGKWAYFAVRDGNFLPNGDYAGTREEVLERLHGDYGLGGWNVVIGEPELESQGFHNFNARRISELVPRKHGGRLWAPSAYALRPVARQVPWKLAAGMALASVVLGSAGYIGWRQYQLKKEEEERARAMEEMRRRIQAGQAAIEAPHPWPAKPLPEKLARACAPELALMSAGGWQLDELRCTPTQIAYAWSRGSSSVGYLLEQVPQAIVDISGAKASLAKPLSLGTSKDEALLESKGLIDTLLARLQSLGVTPKIALLPQQLPPPPPPSPPGVENKLPQPPSWKSYSLTINAGSMPPADVASILIQPGVRLEQLTYRAGEWVIEGVIYAK</sequence>
<dbReference type="OrthoDB" id="6451163at2"/>
<dbReference type="EMBL" id="QYUO01000003">
    <property type="protein sequence ID" value="RJF92122.1"/>
    <property type="molecule type" value="Genomic_DNA"/>
</dbReference>
<dbReference type="AlphaFoldDB" id="A0A3A3FKT8"/>
<organism evidence="2 3">
    <name type="scientific">Noviherbaspirillum saxi</name>
    <dbReference type="NCBI Taxonomy" id="2320863"/>
    <lineage>
        <taxon>Bacteria</taxon>
        <taxon>Pseudomonadati</taxon>
        <taxon>Pseudomonadota</taxon>
        <taxon>Betaproteobacteria</taxon>
        <taxon>Burkholderiales</taxon>
        <taxon>Oxalobacteraceae</taxon>
        <taxon>Noviherbaspirillum</taxon>
    </lineage>
</organism>
<dbReference type="Proteomes" id="UP000265955">
    <property type="component" value="Unassembled WGS sequence"/>
</dbReference>
<gene>
    <name evidence="2" type="ORF">D3871_26115</name>
</gene>
<name>A0A3A3FKT8_9BURK</name>
<feature type="compositionally biased region" description="Pro residues" evidence="1">
    <location>
        <begin position="363"/>
        <end position="373"/>
    </location>
</feature>
<dbReference type="RefSeq" id="WP_119772007.1">
    <property type="nucleotide sequence ID" value="NZ_QYUO01000003.1"/>
</dbReference>
<dbReference type="Pfam" id="PF06864">
    <property type="entry name" value="PAP_PilO"/>
    <property type="match status" value="1"/>
</dbReference>
<dbReference type="InterPro" id="IPR009663">
    <property type="entry name" value="PAP_PilO"/>
</dbReference>
<evidence type="ECO:0000256" key="1">
    <source>
        <dbReference type="SAM" id="MobiDB-lite"/>
    </source>
</evidence>
<reference evidence="3" key="1">
    <citation type="submission" date="2018-09" db="EMBL/GenBank/DDBJ databases">
        <authorList>
            <person name="Zhu H."/>
        </authorList>
    </citation>
    <scope>NUCLEOTIDE SEQUENCE [LARGE SCALE GENOMIC DNA]</scope>
    <source>
        <strain evidence="3">K1R23-30</strain>
    </source>
</reference>
<accession>A0A3A3FKT8</accession>
<evidence type="ECO:0000313" key="3">
    <source>
        <dbReference type="Proteomes" id="UP000265955"/>
    </source>
</evidence>
<feature type="region of interest" description="Disordered" evidence="1">
    <location>
        <begin position="361"/>
        <end position="380"/>
    </location>
</feature>
<comment type="caution">
    <text evidence="2">The sequence shown here is derived from an EMBL/GenBank/DDBJ whole genome shotgun (WGS) entry which is preliminary data.</text>
</comment>
<proteinExistence type="predicted"/>
<protein>
    <submittedName>
        <fullName evidence="2">Pilus assembly protein</fullName>
    </submittedName>
</protein>
<keyword evidence="3" id="KW-1185">Reference proteome</keyword>
<evidence type="ECO:0000313" key="2">
    <source>
        <dbReference type="EMBL" id="RJF92122.1"/>
    </source>
</evidence>